<evidence type="ECO:0000313" key="4">
    <source>
        <dbReference type="Proteomes" id="UP001153076"/>
    </source>
</evidence>
<evidence type="ECO:0000256" key="2">
    <source>
        <dbReference type="SAM" id="Phobius"/>
    </source>
</evidence>
<dbReference type="AlphaFoldDB" id="A0A9Q1GUL1"/>
<name>A0A9Q1GUL1_9CARY</name>
<protein>
    <submittedName>
        <fullName evidence="3">Uncharacterized protein</fullName>
    </submittedName>
</protein>
<gene>
    <name evidence="3" type="ORF">Cgig2_015339</name>
</gene>
<sequence length="287" mass="31532">MKKPPDPCGSSCYSHSSCLSLVCYCSFTPISHCSSTPISQKHGERDGASTDSSSSSDSDLEAQAAPDSEAESHPQPDPEAASDVDEIHADSGTIVSVKVELMGGKIRPFYCQICFPLPLAGFGSAPSFSNRATLMDLSCVNKYAMQVKAFTVFENSASAPGFHWLPSHVYRAMELAHGAGQIFRDFIQMKTFLFRCKGIIPNPGGLMTKLRARQGGPVRDGIVIVMILFYLLQIYGCIVDWRPVRSRFYISCPRKYEDHESLCKSASAEPLIELKSHHPSRLMKIIV</sequence>
<accession>A0A9Q1GUL1</accession>
<dbReference type="EMBL" id="JAKOGI010001429">
    <property type="protein sequence ID" value="KAJ8425671.1"/>
    <property type="molecule type" value="Genomic_DNA"/>
</dbReference>
<proteinExistence type="predicted"/>
<feature type="transmembrane region" description="Helical" evidence="2">
    <location>
        <begin position="221"/>
        <end position="241"/>
    </location>
</feature>
<keyword evidence="2" id="KW-0812">Transmembrane</keyword>
<evidence type="ECO:0000256" key="1">
    <source>
        <dbReference type="SAM" id="MobiDB-lite"/>
    </source>
</evidence>
<keyword evidence="4" id="KW-1185">Reference proteome</keyword>
<keyword evidence="2" id="KW-0472">Membrane</keyword>
<evidence type="ECO:0000313" key="3">
    <source>
        <dbReference type="EMBL" id="KAJ8425671.1"/>
    </source>
</evidence>
<reference evidence="3" key="1">
    <citation type="submission" date="2022-04" db="EMBL/GenBank/DDBJ databases">
        <title>Carnegiea gigantea Genome sequencing and assembly v2.</title>
        <authorList>
            <person name="Copetti D."/>
            <person name="Sanderson M.J."/>
            <person name="Burquez A."/>
            <person name="Wojciechowski M.F."/>
        </authorList>
    </citation>
    <scope>NUCLEOTIDE SEQUENCE</scope>
    <source>
        <strain evidence="3">SGP5-SGP5p</strain>
        <tissue evidence="3">Aerial part</tissue>
    </source>
</reference>
<comment type="caution">
    <text evidence="3">The sequence shown here is derived from an EMBL/GenBank/DDBJ whole genome shotgun (WGS) entry which is preliminary data.</text>
</comment>
<keyword evidence="2" id="KW-1133">Transmembrane helix</keyword>
<feature type="region of interest" description="Disordered" evidence="1">
    <location>
        <begin position="36"/>
        <end position="86"/>
    </location>
</feature>
<dbReference type="Proteomes" id="UP001153076">
    <property type="component" value="Unassembled WGS sequence"/>
</dbReference>
<organism evidence="3 4">
    <name type="scientific">Carnegiea gigantea</name>
    <dbReference type="NCBI Taxonomy" id="171969"/>
    <lineage>
        <taxon>Eukaryota</taxon>
        <taxon>Viridiplantae</taxon>
        <taxon>Streptophyta</taxon>
        <taxon>Embryophyta</taxon>
        <taxon>Tracheophyta</taxon>
        <taxon>Spermatophyta</taxon>
        <taxon>Magnoliopsida</taxon>
        <taxon>eudicotyledons</taxon>
        <taxon>Gunneridae</taxon>
        <taxon>Pentapetalae</taxon>
        <taxon>Caryophyllales</taxon>
        <taxon>Cactineae</taxon>
        <taxon>Cactaceae</taxon>
        <taxon>Cactoideae</taxon>
        <taxon>Echinocereeae</taxon>
        <taxon>Carnegiea</taxon>
    </lineage>
</organism>